<dbReference type="EMBL" id="BPLQ01011923">
    <property type="protein sequence ID" value="GIY61132.1"/>
    <property type="molecule type" value="Genomic_DNA"/>
</dbReference>
<keyword evidence="1" id="KW-0812">Transmembrane</keyword>
<feature type="transmembrane region" description="Helical" evidence="1">
    <location>
        <begin position="26"/>
        <end position="52"/>
    </location>
</feature>
<organism evidence="2 3">
    <name type="scientific">Caerostris darwini</name>
    <dbReference type="NCBI Taxonomy" id="1538125"/>
    <lineage>
        <taxon>Eukaryota</taxon>
        <taxon>Metazoa</taxon>
        <taxon>Ecdysozoa</taxon>
        <taxon>Arthropoda</taxon>
        <taxon>Chelicerata</taxon>
        <taxon>Arachnida</taxon>
        <taxon>Araneae</taxon>
        <taxon>Araneomorphae</taxon>
        <taxon>Entelegynae</taxon>
        <taxon>Araneoidea</taxon>
        <taxon>Araneidae</taxon>
        <taxon>Caerostris</taxon>
    </lineage>
</organism>
<sequence>MRRYDMAKLTTDQIHLNRIWTQRIDISTGFCIAVFIHIVGLPTGVKVFFTGVTFFKALLNATFKCKNLFTSMYYYFILFYFFLCKCHSLR</sequence>
<dbReference type="Proteomes" id="UP001054837">
    <property type="component" value="Unassembled WGS sequence"/>
</dbReference>
<dbReference type="AlphaFoldDB" id="A0AAV4USY8"/>
<evidence type="ECO:0000256" key="1">
    <source>
        <dbReference type="SAM" id="Phobius"/>
    </source>
</evidence>
<keyword evidence="1" id="KW-1133">Transmembrane helix</keyword>
<comment type="caution">
    <text evidence="2">The sequence shown here is derived from an EMBL/GenBank/DDBJ whole genome shotgun (WGS) entry which is preliminary data.</text>
</comment>
<accession>A0AAV4USY8</accession>
<name>A0AAV4USY8_9ARAC</name>
<proteinExistence type="predicted"/>
<evidence type="ECO:0000313" key="3">
    <source>
        <dbReference type="Proteomes" id="UP001054837"/>
    </source>
</evidence>
<protein>
    <submittedName>
        <fullName evidence="2">Uncharacterized protein</fullName>
    </submittedName>
</protein>
<evidence type="ECO:0000313" key="2">
    <source>
        <dbReference type="EMBL" id="GIY61132.1"/>
    </source>
</evidence>
<feature type="transmembrane region" description="Helical" evidence="1">
    <location>
        <begin position="72"/>
        <end position="89"/>
    </location>
</feature>
<keyword evidence="1" id="KW-0472">Membrane</keyword>
<gene>
    <name evidence="2" type="ORF">CDAR_459551</name>
</gene>
<keyword evidence="3" id="KW-1185">Reference proteome</keyword>
<reference evidence="2 3" key="1">
    <citation type="submission" date="2021-06" db="EMBL/GenBank/DDBJ databases">
        <title>Caerostris darwini draft genome.</title>
        <authorList>
            <person name="Kono N."/>
            <person name="Arakawa K."/>
        </authorList>
    </citation>
    <scope>NUCLEOTIDE SEQUENCE [LARGE SCALE GENOMIC DNA]</scope>
</reference>